<dbReference type="PROSITE" id="PS50950">
    <property type="entry name" value="ZF_THAP"/>
    <property type="match status" value="1"/>
</dbReference>
<feature type="compositionally biased region" description="Acidic residues" evidence="6">
    <location>
        <begin position="1044"/>
        <end position="1060"/>
    </location>
</feature>
<feature type="compositionally biased region" description="Polar residues" evidence="6">
    <location>
        <begin position="635"/>
        <end position="646"/>
    </location>
</feature>
<sequence>MPRGSTCKAKGCTSNKNDNPELSFHSFPRNKERFKLWCELIKRPDLNHGKAISSRMSMRVCSLHFEDHMYMSPTNKSRLIWCAVPKPVEIKVSEREEKAPVASLLPELDANEKSYSYSSCPEDIIIKEESVMDEDSCDDVSPPSYCPESSSAEILADSKVGILEHSQSGQCVREGADSKSRLDNPESGQALCSAKTEILGPVTDASVSFDSLVLPPDDTFEIISIQEKNVCSLKEDVIDGPRKPVKEMDSNQDSIMCISSEPLNSGSQMDKTNSHSSRLSLPIDSSTTSETKITISNVKKVSLSHNLANASSQSQPKSTSSQSSISPSKSFSVSQLNAPNNCSIVLQEFPSKHQSKLFNSDSTEPFADTISMKENFCEKLEVNEETINERKSKCGEDCGCDKCFAAAEVMKATSRRTYSGPIRRQIVRTKSGAKRTIMIVKKASLKNLRAKGLIQPIGKKYTANQTHSLQSSKKNIIQYVSLSTNDPSNSPLKCSQLEDSLPLKEADLCRKSSSIQTQLNADDNCDGYSSSTDSVDEPEVSSHATQTPNPQAVNQNSQVPVKVSLAQTPIPQSVSRDTQAPVTVSWAPVNGSNSLSFTFTVTLPPGFSTPSGISHDSLQKATSLLNNTAQCTVSQPNLQTEDPNQRSSSHSLSNSGIPPDQRIKGSKELVSPHSITTRDSWQIDTPTASSKHLLPSPIMNTYNPSKVVDKNSDSHSSETMSPMINTSPAILTQEHLGHRPIHVTIPDLACEATSEENKIHSTRSPKERREGDQPSKTRPKNRESIQWIAVPSASVHQSPPPSPGAPEPIGESDLTSDCQMLNTTPHSSKQSSAALGTYSISSLDQRVPRMHCPTLYRGANKELKRKYTYLLNKHRQRYYALLKKYKILEEKYTPLKDVGTPEQIIRDARKFLSEEHLLFLESQMFLRNRPGTGNRFSRKFMNLMLKYYKRSGAGYRYLRTIFTIPSMKTIQKYVAKSIDSWNEDALAGSREDCEAGSDEVYSSHKKKAEDVCQDSSSNETPSKANASAQSVEYEDNSANHCDSEESSLEGMEVEESEHKS</sequence>
<dbReference type="AlphaFoldDB" id="A0A0P4WA86"/>
<feature type="compositionally biased region" description="Polar residues" evidence="6">
    <location>
        <begin position="542"/>
        <end position="555"/>
    </location>
</feature>
<dbReference type="Gene3D" id="6.20.210.20">
    <property type="entry name" value="THAP domain"/>
    <property type="match status" value="1"/>
</dbReference>
<proteinExistence type="predicted"/>
<reference evidence="8" key="1">
    <citation type="submission" date="2015-09" db="EMBL/GenBank/DDBJ databases">
        <title>Scylla olivacea transcriptome.</title>
        <authorList>
            <person name="Ikhwanuddin M."/>
        </authorList>
    </citation>
    <scope>NUCLEOTIDE SEQUENCE</scope>
</reference>
<dbReference type="SMART" id="SM00692">
    <property type="entry name" value="DM3"/>
    <property type="match status" value="1"/>
</dbReference>
<feature type="region of interest" description="Disordered" evidence="6">
    <location>
        <begin position="306"/>
        <end position="332"/>
    </location>
</feature>
<keyword evidence="4 5" id="KW-0238">DNA-binding</keyword>
<feature type="compositionally biased region" description="Polar residues" evidence="6">
    <location>
        <begin position="1013"/>
        <end position="1040"/>
    </location>
</feature>
<evidence type="ECO:0000313" key="8">
    <source>
        <dbReference type="EMBL" id="JAI65327.1"/>
    </source>
</evidence>
<evidence type="ECO:0000256" key="4">
    <source>
        <dbReference type="ARBA" id="ARBA00023125"/>
    </source>
</evidence>
<feature type="compositionally biased region" description="Polar residues" evidence="6">
    <location>
        <begin position="261"/>
        <end position="279"/>
    </location>
</feature>
<evidence type="ECO:0000256" key="2">
    <source>
        <dbReference type="ARBA" id="ARBA00022771"/>
    </source>
</evidence>
<feature type="region of interest" description="Disordered" evidence="6">
    <location>
        <begin position="635"/>
        <end position="698"/>
    </location>
</feature>
<name>A0A0P4WA86_SCYOL</name>
<feature type="compositionally biased region" description="Polar residues" evidence="6">
    <location>
        <begin position="520"/>
        <end position="533"/>
    </location>
</feature>
<evidence type="ECO:0000256" key="5">
    <source>
        <dbReference type="PROSITE-ProRule" id="PRU00309"/>
    </source>
</evidence>
<evidence type="ECO:0000256" key="3">
    <source>
        <dbReference type="ARBA" id="ARBA00022833"/>
    </source>
</evidence>
<keyword evidence="3" id="KW-0862">Zinc</keyword>
<accession>A0A0P4WA86</accession>
<dbReference type="SMART" id="SM00980">
    <property type="entry name" value="THAP"/>
    <property type="match status" value="1"/>
</dbReference>
<keyword evidence="1" id="KW-0479">Metal-binding</keyword>
<dbReference type="SUPFAM" id="SSF57716">
    <property type="entry name" value="Glucocorticoid receptor-like (DNA-binding domain)"/>
    <property type="match status" value="1"/>
</dbReference>
<feature type="region of interest" description="Disordered" evidence="6">
    <location>
        <begin position="258"/>
        <end position="286"/>
    </location>
</feature>
<evidence type="ECO:0000256" key="6">
    <source>
        <dbReference type="SAM" id="MobiDB-lite"/>
    </source>
</evidence>
<dbReference type="InterPro" id="IPR006612">
    <property type="entry name" value="THAP_Znf"/>
</dbReference>
<feature type="compositionally biased region" description="Basic and acidic residues" evidence="6">
    <location>
        <begin position="755"/>
        <end position="783"/>
    </location>
</feature>
<evidence type="ECO:0000256" key="1">
    <source>
        <dbReference type="ARBA" id="ARBA00022723"/>
    </source>
</evidence>
<feature type="region of interest" description="Disordered" evidence="6">
    <location>
        <begin position="754"/>
        <end position="834"/>
    </location>
</feature>
<feature type="domain" description="THAP-type" evidence="7">
    <location>
        <begin position="1"/>
        <end position="88"/>
    </location>
</feature>
<dbReference type="InterPro" id="IPR038441">
    <property type="entry name" value="THAP_Znf_sf"/>
</dbReference>
<feature type="region of interest" description="Disordered" evidence="6">
    <location>
        <begin position="520"/>
        <end position="555"/>
    </location>
</feature>
<dbReference type="GO" id="GO:0003677">
    <property type="term" value="F:DNA binding"/>
    <property type="evidence" value="ECO:0007669"/>
    <property type="project" value="UniProtKB-UniRule"/>
</dbReference>
<dbReference type="Pfam" id="PF05485">
    <property type="entry name" value="THAP"/>
    <property type="match status" value="1"/>
</dbReference>
<feature type="compositionally biased region" description="Low complexity" evidence="6">
    <location>
        <begin position="311"/>
        <end position="332"/>
    </location>
</feature>
<feature type="region of interest" description="Disordered" evidence="6">
    <location>
        <begin position="998"/>
        <end position="1060"/>
    </location>
</feature>
<organism evidence="8">
    <name type="scientific">Scylla olivacea</name>
    <name type="common">Orange mud crab</name>
    <name type="synonym">Cancer olivacea</name>
    <dbReference type="NCBI Taxonomy" id="85551"/>
    <lineage>
        <taxon>Eukaryota</taxon>
        <taxon>Metazoa</taxon>
        <taxon>Ecdysozoa</taxon>
        <taxon>Arthropoda</taxon>
        <taxon>Crustacea</taxon>
        <taxon>Multicrustacea</taxon>
        <taxon>Malacostraca</taxon>
        <taxon>Eumalacostraca</taxon>
        <taxon>Eucarida</taxon>
        <taxon>Decapoda</taxon>
        <taxon>Pleocyemata</taxon>
        <taxon>Brachyura</taxon>
        <taxon>Eubrachyura</taxon>
        <taxon>Portunoidea</taxon>
        <taxon>Portunidae</taxon>
        <taxon>Portuninae</taxon>
        <taxon>Scylla</taxon>
    </lineage>
</organism>
<dbReference type="EMBL" id="GDRN01060611">
    <property type="protein sequence ID" value="JAI65327.1"/>
    <property type="molecule type" value="Transcribed_RNA"/>
</dbReference>
<keyword evidence="2 5" id="KW-0863">Zinc-finger</keyword>
<feature type="compositionally biased region" description="Polar residues" evidence="6">
    <location>
        <begin position="813"/>
        <end position="834"/>
    </location>
</feature>
<protein>
    <recommendedName>
        <fullName evidence="7">THAP-type domain-containing protein</fullName>
    </recommendedName>
</protein>
<feature type="compositionally biased region" description="Polar residues" evidence="6">
    <location>
        <begin position="673"/>
        <end position="690"/>
    </location>
</feature>
<dbReference type="GO" id="GO:0008270">
    <property type="term" value="F:zinc ion binding"/>
    <property type="evidence" value="ECO:0007669"/>
    <property type="project" value="UniProtKB-KW"/>
</dbReference>
<evidence type="ECO:0000259" key="7">
    <source>
        <dbReference type="PROSITE" id="PS50950"/>
    </source>
</evidence>